<dbReference type="FunFam" id="1.10.150.310:FF:000001">
    <property type="entry name" value="RNA-binding transcriptional accessory protein"/>
    <property type="match status" value="1"/>
</dbReference>
<dbReference type="GO" id="GO:0006412">
    <property type="term" value="P:translation"/>
    <property type="evidence" value="ECO:0007669"/>
    <property type="project" value="TreeGrafter"/>
</dbReference>
<feature type="domain" description="S1 motif" evidence="1">
    <location>
        <begin position="651"/>
        <end position="720"/>
    </location>
</feature>
<reference evidence="2 3" key="1">
    <citation type="submission" date="2016-11" db="EMBL/GenBank/DDBJ databases">
        <authorList>
            <person name="Jaros S."/>
            <person name="Januszkiewicz K."/>
            <person name="Wedrychowicz H."/>
        </authorList>
    </citation>
    <scope>NUCLEOTIDE SEQUENCE [LARGE SCALE GENOMIC DNA]</scope>
    <source>
        <strain evidence="2 3">DSM 10502</strain>
    </source>
</reference>
<dbReference type="Gene3D" id="1.10.10.650">
    <property type="entry name" value="RuvA domain 2-like"/>
    <property type="match status" value="1"/>
</dbReference>
<dbReference type="InterPro" id="IPR023323">
    <property type="entry name" value="Tex-like_dom_sf"/>
</dbReference>
<evidence type="ECO:0000259" key="1">
    <source>
        <dbReference type="PROSITE" id="PS50126"/>
    </source>
</evidence>
<evidence type="ECO:0000313" key="3">
    <source>
        <dbReference type="Proteomes" id="UP000184404"/>
    </source>
</evidence>
<dbReference type="PANTHER" id="PTHR10724">
    <property type="entry name" value="30S RIBOSOMAL PROTEIN S1"/>
    <property type="match status" value="1"/>
</dbReference>
<dbReference type="SUPFAM" id="SSF47781">
    <property type="entry name" value="RuvA domain 2-like"/>
    <property type="match status" value="2"/>
</dbReference>
<sequence length="729" mass="80371">MRIEDIGAVIARELKIRPKQVEAAMELLDGGNTVPFISRYRKEATGELDEEQVRTVEERMTYLRNLVKRQEEIVAKIEEQGKMTDELREAIGKAQKLQELEDIYLPYKQKKRTRAQIARERGLAPLAEAMLAQQETVREALDVAADFIDEEKGVATAEDALTGAEDIVAETVMEEAALRQKMRKKLWQTGIIVTELDKEAEESRTFLMYDNYEEPVRTLPSHRVLAINRGEKKGCLKVHLKTDHEANCEAIYRGVLKQPSSFAEPLRLAVADGYKRLLFPTLEREIRTELTESAEAQAIHVFGANLKQLLLQPPLAGHVVLGLDPGYRTGCKLAVVDATGHVLDHGVIQVTQSDAAKQAAEQKVLGLIKKHHVTLVSIGNGTASLETEEFTAKLIKEHDLKDVHYLITNEAGASVYSASKLAKEELPEYDVTIRGAVSIARRVQDPLAELVKIDPKAIGVGQYQHDVNQAELSHTLDATIESAVNHVGVDLNTASGELLRHISGVNANVAKNIVAYRNENGSFKKRQELLKVPRLGPAAFTQCAGFLRIRGGASPLDNTPVHPESYELAEKILARLGLEPSDLGDRKSVDFLAAKAKLVNEEKLAKELNAGVPTVRDILAALVKPGRDPREDLPAPLTRQAIVKLSDIKPGTIMRGTVRNITDFGVFVDIGIKTAGLIHISELSNKRVRHPLDVVAVGDVLNVMVINVDEERGRIGLSLRQVPAEQSAV</sequence>
<dbReference type="Gene3D" id="2.40.50.140">
    <property type="entry name" value="Nucleic acid-binding proteins"/>
    <property type="match status" value="1"/>
</dbReference>
<dbReference type="OrthoDB" id="9804714at2"/>
<keyword evidence="3" id="KW-1185">Reference proteome</keyword>
<dbReference type="InterPro" id="IPR010994">
    <property type="entry name" value="RuvA_2-like"/>
</dbReference>
<dbReference type="SMART" id="SM00732">
    <property type="entry name" value="YqgFc"/>
    <property type="match status" value="1"/>
</dbReference>
<dbReference type="InterPro" id="IPR012337">
    <property type="entry name" value="RNaseH-like_sf"/>
</dbReference>
<dbReference type="EMBL" id="FQUG01000002">
    <property type="protein sequence ID" value="SHE40122.1"/>
    <property type="molecule type" value="Genomic_DNA"/>
</dbReference>
<dbReference type="FunFam" id="3.30.420.140:FF:000001">
    <property type="entry name" value="RNA-binding transcriptional accessory protein"/>
    <property type="match status" value="1"/>
</dbReference>
<dbReference type="Pfam" id="PF09371">
    <property type="entry name" value="Tex_N"/>
    <property type="match status" value="1"/>
</dbReference>
<dbReference type="InterPro" id="IPR012340">
    <property type="entry name" value="NA-bd_OB-fold"/>
</dbReference>
<dbReference type="PANTHER" id="PTHR10724:SF10">
    <property type="entry name" value="S1 RNA-BINDING DOMAIN-CONTAINING PROTEIN 1"/>
    <property type="match status" value="1"/>
</dbReference>
<dbReference type="InterPro" id="IPR023319">
    <property type="entry name" value="Tex-like_HTH_dom_sf"/>
</dbReference>
<dbReference type="PROSITE" id="PS50126">
    <property type="entry name" value="S1"/>
    <property type="match status" value="1"/>
</dbReference>
<dbReference type="InterPro" id="IPR018974">
    <property type="entry name" value="Tex-like_N"/>
</dbReference>
<dbReference type="InterPro" id="IPR006641">
    <property type="entry name" value="YqgF/RNaseH-like_dom"/>
</dbReference>
<dbReference type="GO" id="GO:0005737">
    <property type="term" value="C:cytoplasm"/>
    <property type="evidence" value="ECO:0007669"/>
    <property type="project" value="UniProtKB-ARBA"/>
</dbReference>
<accession>A0A1M4T6G5</accession>
<dbReference type="Pfam" id="PF22706">
    <property type="entry name" value="Tex_central_region"/>
    <property type="match status" value="1"/>
</dbReference>
<dbReference type="Gene3D" id="3.30.420.140">
    <property type="entry name" value="YqgF/RNase H-like domain"/>
    <property type="match status" value="1"/>
</dbReference>
<dbReference type="Pfam" id="PF16921">
    <property type="entry name" value="Tex_YqgF"/>
    <property type="match status" value="1"/>
</dbReference>
<dbReference type="InterPro" id="IPR003029">
    <property type="entry name" value="S1_domain"/>
</dbReference>
<dbReference type="InterPro" id="IPR044146">
    <property type="entry name" value="S1_Tex"/>
</dbReference>
<dbReference type="SUPFAM" id="SSF158832">
    <property type="entry name" value="Tex N-terminal region-like"/>
    <property type="match status" value="1"/>
</dbReference>
<proteinExistence type="predicted"/>
<dbReference type="SUPFAM" id="SSF53098">
    <property type="entry name" value="Ribonuclease H-like"/>
    <property type="match status" value="1"/>
</dbReference>
<dbReference type="Gene3D" id="1.10.3500.10">
    <property type="entry name" value="Tex N-terminal region-like"/>
    <property type="match status" value="1"/>
</dbReference>
<name>A0A1M4T6G5_9FIRM</name>
<dbReference type="Pfam" id="PF17674">
    <property type="entry name" value="HHH_9"/>
    <property type="match status" value="1"/>
</dbReference>
<dbReference type="Proteomes" id="UP000184404">
    <property type="component" value="Unassembled WGS sequence"/>
</dbReference>
<dbReference type="InterPro" id="IPR037027">
    <property type="entry name" value="YqgF/RNaseH-like_dom_sf"/>
</dbReference>
<gene>
    <name evidence="2" type="ORF">SAMN02745190_00383</name>
</gene>
<dbReference type="SUPFAM" id="SSF50249">
    <property type="entry name" value="Nucleic acid-binding proteins"/>
    <property type="match status" value="1"/>
</dbReference>
<dbReference type="Pfam" id="PF00575">
    <property type="entry name" value="S1"/>
    <property type="match status" value="1"/>
</dbReference>
<dbReference type="Pfam" id="PF12836">
    <property type="entry name" value="HHH_3"/>
    <property type="match status" value="1"/>
</dbReference>
<dbReference type="InterPro" id="IPR041692">
    <property type="entry name" value="HHH_9"/>
</dbReference>
<dbReference type="AlphaFoldDB" id="A0A1M4T6G5"/>
<dbReference type="CDD" id="cd05685">
    <property type="entry name" value="S1_Tex"/>
    <property type="match status" value="1"/>
</dbReference>
<dbReference type="SMART" id="SM00316">
    <property type="entry name" value="S1"/>
    <property type="match status" value="1"/>
</dbReference>
<dbReference type="STRING" id="1123243.SAMN02745190_00383"/>
<dbReference type="InterPro" id="IPR055179">
    <property type="entry name" value="Tex-like_central_region"/>
</dbReference>
<evidence type="ECO:0000313" key="2">
    <source>
        <dbReference type="EMBL" id="SHE40122.1"/>
    </source>
</evidence>
<protein>
    <recommendedName>
        <fullName evidence="1">S1 motif domain-containing protein</fullName>
    </recommendedName>
</protein>
<dbReference type="GO" id="GO:0006139">
    <property type="term" value="P:nucleobase-containing compound metabolic process"/>
    <property type="evidence" value="ECO:0007669"/>
    <property type="project" value="InterPro"/>
</dbReference>
<dbReference type="InterPro" id="IPR050437">
    <property type="entry name" value="Ribos_protein_bS1-like"/>
</dbReference>
<organism evidence="2 3">
    <name type="scientific">Schwartzia succinivorans DSM 10502</name>
    <dbReference type="NCBI Taxonomy" id="1123243"/>
    <lineage>
        <taxon>Bacteria</taxon>
        <taxon>Bacillati</taxon>
        <taxon>Bacillota</taxon>
        <taxon>Negativicutes</taxon>
        <taxon>Selenomonadales</taxon>
        <taxon>Selenomonadaceae</taxon>
        <taxon>Schwartzia</taxon>
    </lineage>
</organism>
<dbReference type="FunFam" id="2.40.50.140:FF:000051">
    <property type="entry name" value="RNA-binding transcriptional accessory protein"/>
    <property type="match status" value="1"/>
</dbReference>
<dbReference type="GO" id="GO:0003735">
    <property type="term" value="F:structural constituent of ribosome"/>
    <property type="evidence" value="ECO:0007669"/>
    <property type="project" value="TreeGrafter"/>
</dbReference>
<dbReference type="Gene3D" id="1.10.150.310">
    <property type="entry name" value="Tex RuvX-like domain-like"/>
    <property type="match status" value="1"/>
</dbReference>
<dbReference type="FunFam" id="1.10.10.650:FF:000001">
    <property type="entry name" value="S1 RNA-binding domain 1"/>
    <property type="match status" value="1"/>
</dbReference>
<dbReference type="GO" id="GO:0003729">
    <property type="term" value="F:mRNA binding"/>
    <property type="evidence" value="ECO:0007669"/>
    <property type="project" value="TreeGrafter"/>
</dbReference>
<dbReference type="InterPro" id="IPR032639">
    <property type="entry name" value="Tex_YqgF"/>
</dbReference>
<dbReference type="RefSeq" id="WP_072934481.1">
    <property type="nucleotide sequence ID" value="NZ_FQUG01000002.1"/>
</dbReference>